<keyword evidence="13" id="KW-0732">Signal</keyword>
<keyword evidence="5" id="KW-0999">Mitochondrion inner membrane</keyword>
<evidence type="ECO:0000313" key="16">
    <source>
        <dbReference type="EMBL" id="KAK3350945.1"/>
    </source>
</evidence>
<feature type="compositionally biased region" description="Basic and acidic residues" evidence="12">
    <location>
        <begin position="590"/>
        <end position="599"/>
    </location>
</feature>
<evidence type="ECO:0000256" key="3">
    <source>
        <dbReference type="ARBA" id="ARBA00022692"/>
    </source>
</evidence>
<proteinExistence type="inferred from homology"/>
<keyword evidence="6" id="KW-0378">Hydrolase</keyword>
<feature type="domain" description="BCS1 N-terminal" evidence="15">
    <location>
        <begin position="86"/>
        <end position="359"/>
    </location>
</feature>
<dbReference type="GeneID" id="87861485"/>
<keyword evidence="3" id="KW-0812">Transmembrane</keyword>
<dbReference type="InterPro" id="IPR003959">
    <property type="entry name" value="ATPase_AAA_core"/>
</dbReference>
<dbReference type="EMBL" id="JAUEPP010000002">
    <property type="protein sequence ID" value="KAK3350945.1"/>
    <property type="molecule type" value="Genomic_DNA"/>
</dbReference>
<evidence type="ECO:0000256" key="5">
    <source>
        <dbReference type="ARBA" id="ARBA00022792"/>
    </source>
</evidence>
<evidence type="ECO:0000256" key="1">
    <source>
        <dbReference type="ARBA" id="ARBA00004434"/>
    </source>
</evidence>
<evidence type="ECO:0000313" key="17">
    <source>
        <dbReference type="Proteomes" id="UP001278500"/>
    </source>
</evidence>
<dbReference type="Pfam" id="PF00004">
    <property type="entry name" value="AAA"/>
    <property type="match status" value="2"/>
</dbReference>
<dbReference type="InterPro" id="IPR003960">
    <property type="entry name" value="ATPase_AAA_CS"/>
</dbReference>
<dbReference type="Pfam" id="PF08740">
    <property type="entry name" value="BCS1_N"/>
    <property type="match status" value="1"/>
</dbReference>
<evidence type="ECO:0000256" key="13">
    <source>
        <dbReference type="SAM" id="SignalP"/>
    </source>
</evidence>
<name>A0AAE0JJM8_9PEZI</name>
<feature type="region of interest" description="Disordered" evidence="12">
    <location>
        <begin position="461"/>
        <end position="491"/>
    </location>
</feature>
<dbReference type="Proteomes" id="UP001278500">
    <property type="component" value="Unassembled WGS sequence"/>
</dbReference>
<dbReference type="Pfam" id="PF25426">
    <property type="entry name" value="AAA_lid_BCS1"/>
    <property type="match status" value="1"/>
</dbReference>
<feature type="region of interest" description="Disordered" evidence="12">
    <location>
        <begin position="538"/>
        <end position="629"/>
    </location>
</feature>
<accession>A0AAE0JJM8</accession>
<feature type="compositionally biased region" description="Basic residues" evidence="12">
    <location>
        <begin position="605"/>
        <end position="629"/>
    </location>
</feature>
<comment type="subcellular location">
    <subcellularLocation>
        <location evidence="1">Mitochondrion inner membrane</location>
        <topology evidence="1">Single-pass membrane protein</topology>
    </subcellularLocation>
</comment>
<dbReference type="InterPro" id="IPR027417">
    <property type="entry name" value="P-loop_NTPase"/>
</dbReference>
<feature type="chain" id="PRO_5042127908" evidence="13">
    <location>
        <begin position="18"/>
        <end position="946"/>
    </location>
</feature>
<feature type="region of interest" description="Disordered" evidence="12">
    <location>
        <begin position="824"/>
        <end position="874"/>
    </location>
</feature>
<keyword evidence="7" id="KW-0067">ATP-binding</keyword>
<dbReference type="SUPFAM" id="SSF52540">
    <property type="entry name" value="P-loop containing nucleoside triphosphate hydrolases"/>
    <property type="match status" value="1"/>
</dbReference>
<comment type="similarity">
    <text evidence="2">Belongs to the AAA ATPase family. BCS1 subfamily.</text>
</comment>
<dbReference type="RefSeq" id="XP_062684240.1">
    <property type="nucleotide sequence ID" value="XM_062824331.1"/>
</dbReference>
<evidence type="ECO:0000256" key="10">
    <source>
        <dbReference type="ARBA" id="ARBA00023136"/>
    </source>
</evidence>
<feature type="domain" description="AAA+ ATPase" evidence="14">
    <location>
        <begin position="392"/>
        <end position="710"/>
    </location>
</feature>
<keyword evidence="4" id="KW-0547">Nucleotide-binding</keyword>
<keyword evidence="9" id="KW-0496">Mitochondrion</keyword>
<comment type="caution">
    <text evidence="16">The sequence shown here is derived from an EMBL/GenBank/DDBJ whole genome shotgun (WGS) entry which is preliminary data.</text>
</comment>
<feature type="compositionally biased region" description="Low complexity" evidence="12">
    <location>
        <begin position="828"/>
        <end position="852"/>
    </location>
</feature>
<dbReference type="InterPro" id="IPR003593">
    <property type="entry name" value="AAA+_ATPase"/>
</dbReference>
<evidence type="ECO:0000259" key="15">
    <source>
        <dbReference type="SMART" id="SM01024"/>
    </source>
</evidence>
<dbReference type="PANTHER" id="PTHR23070">
    <property type="entry name" value="BCS1 AAA-TYPE ATPASE"/>
    <property type="match status" value="1"/>
</dbReference>
<keyword evidence="10" id="KW-0472">Membrane</keyword>
<feature type="compositionally biased region" description="Basic and acidic residues" evidence="12">
    <location>
        <begin position="552"/>
        <end position="580"/>
    </location>
</feature>
<evidence type="ECO:0000256" key="12">
    <source>
        <dbReference type="SAM" id="MobiDB-lite"/>
    </source>
</evidence>
<evidence type="ECO:0000256" key="11">
    <source>
        <dbReference type="ARBA" id="ARBA00048778"/>
    </source>
</evidence>
<dbReference type="Gene3D" id="3.40.50.300">
    <property type="entry name" value="P-loop containing nucleotide triphosphate hydrolases"/>
    <property type="match status" value="2"/>
</dbReference>
<dbReference type="SMART" id="SM01024">
    <property type="entry name" value="BCS1_N"/>
    <property type="match status" value="1"/>
</dbReference>
<dbReference type="AlphaFoldDB" id="A0AAE0JJM8"/>
<dbReference type="InterPro" id="IPR057495">
    <property type="entry name" value="AAA_lid_BCS1"/>
</dbReference>
<evidence type="ECO:0000259" key="14">
    <source>
        <dbReference type="SMART" id="SM00382"/>
    </source>
</evidence>
<dbReference type="InterPro" id="IPR014851">
    <property type="entry name" value="BCS1_N"/>
</dbReference>
<evidence type="ECO:0000256" key="2">
    <source>
        <dbReference type="ARBA" id="ARBA00007448"/>
    </source>
</evidence>
<reference evidence="16" key="2">
    <citation type="submission" date="2023-06" db="EMBL/GenBank/DDBJ databases">
        <authorList>
            <consortium name="Lawrence Berkeley National Laboratory"/>
            <person name="Haridas S."/>
            <person name="Hensen N."/>
            <person name="Bonometti L."/>
            <person name="Westerberg I."/>
            <person name="Brannstrom I.O."/>
            <person name="Guillou S."/>
            <person name="Cros-Aarteil S."/>
            <person name="Calhoun S."/>
            <person name="Kuo A."/>
            <person name="Mondo S."/>
            <person name="Pangilinan J."/>
            <person name="Riley R."/>
            <person name="Labutti K."/>
            <person name="Andreopoulos B."/>
            <person name="Lipzen A."/>
            <person name="Chen C."/>
            <person name="Yanf M."/>
            <person name="Daum C."/>
            <person name="Ng V."/>
            <person name="Clum A."/>
            <person name="Steindorff A."/>
            <person name="Ohm R."/>
            <person name="Martin F."/>
            <person name="Silar P."/>
            <person name="Natvig D."/>
            <person name="Lalanne C."/>
            <person name="Gautier V."/>
            <person name="Ament-Velasquez S.L."/>
            <person name="Kruys A."/>
            <person name="Hutchinson M.I."/>
            <person name="Powell A.J."/>
            <person name="Barry K."/>
            <person name="Miller A.N."/>
            <person name="Grigoriev I.V."/>
            <person name="Debuchy R."/>
            <person name="Gladieux P."/>
            <person name="Thoren M.H."/>
            <person name="Johannesson H."/>
        </authorList>
    </citation>
    <scope>NUCLEOTIDE SEQUENCE</scope>
    <source>
        <strain evidence="16">CBS 560.94</strain>
    </source>
</reference>
<dbReference type="InterPro" id="IPR050747">
    <property type="entry name" value="Mitochondrial_chaperone_BCS1"/>
</dbReference>
<reference evidence="16" key="1">
    <citation type="journal article" date="2023" name="Mol. Phylogenet. Evol.">
        <title>Genome-scale phylogeny and comparative genomics of the fungal order Sordariales.</title>
        <authorList>
            <person name="Hensen N."/>
            <person name="Bonometti L."/>
            <person name="Westerberg I."/>
            <person name="Brannstrom I.O."/>
            <person name="Guillou S."/>
            <person name="Cros-Aarteil S."/>
            <person name="Calhoun S."/>
            <person name="Haridas S."/>
            <person name="Kuo A."/>
            <person name="Mondo S."/>
            <person name="Pangilinan J."/>
            <person name="Riley R."/>
            <person name="LaButti K."/>
            <person name="Andreopoulos B."/>
            <person name="Lipzen A."/>
            <person name="Chen C."/>
            <person name="Yan M."/>
            <person name="Daum C."/>
            <person name="Ng V."/>
            <person name="Clum A."/>
            <person name="Steindorff A."/>
            <person name="Ohm R.A."/>
            <person name="Martin F."/>
            <person name="Silar P."/>
            <person name="Natvig D.O."/>
            <person name="Lalanne C."/>
            <person name="Gautier V."/>
            <person name="Ament-Velasquez S.L."/>
            <person name="Kruys A."/>
            <person name="Hutchinson M.I."/>
            <person name="Powell A.J."/>
            <person name="Barry K."/>
            <person name="Miller A.N."/>
            <person name="Grigoriev I.V."/>
            <person name="Debuchy R."/>
            <person name="Gladieux P."/>
            <person name="Hiltunen Thoren M."/>
            <person name="Johannesson H."/>
        </authorList>
    </citation>
    <scope>NUCLEOTIDE SEQUENCE</scope>
    <source>
        <strain evidence="16">CBS 560.94</strain>
    </source>
</reference>
<organism evidence="16 17">
    <name type="scientific">Neurospora tetraspora</name>
    <dbReference type="NCBI Taxonomy" id="94610"/>
    <lineage>
        <taxon>Eukaryota</taxon>
        <taxon>Fungi</taxon>
        <taxon>Dikarya</taxon>
        <taxon>Ascomycota</taxon>
        <taxon>Pezizomycotina</taxon>
        <taxon>Sordariomycetes</taxon>
        <taxon>Sordariomycetidae</taxon>
        <taxon>Sordariales</taxon>
        <taxon>Sordariaceae</taxon>
        <taxon>Neurospora</taxon>
    </lineage>
</organism>
<dbReference type="PROSITE" id="PS00674">
    <property type="entry name" value="AAA"/>
    <property type="match status" value="1"/>
</dbReference>
<evidence type="ECO:0000256" key="8">
    <source>
        <dbReference type="ARBA" id="ARBA00022989"/>
    </source>
</evidence>
<feature type="compositionally biased region" description="Low complexity" evidence="12">
    <location>
        <begin position="187"/>
        <end position="219"/>
    </location>
</feature>
<evidence type="ECO:0000256" key="7">
    <source>
        <dbReference type="ARBA" id="ARBA00022840"/>
    </source>
</evidence>
<evidence type="ECO:0000256" key="6">
    <source>
        <dbReference type="ARBA" id="ARBA00022801"/>
    </source>
</evidence>
<dbReference type="SMART" id="SM00382">
    <property type="entry name" value="AAA"/>
    <property type="match status" value="1"/>
</dbReference>
<dbReference type="GO" id="GO:0016887">
    <property type="term" value="F:ATP hydrolysis activity"/>
    <property type="evidence" value="ECO:0007669"/>
    <property type="project" value="InterPro"/>
</dbReference>
<feature type="compositionally biased region" description="Basic and acidic residues" evidence="12">
    <location>
        <begin position="853"/>
        <end position="869"/>
    </location>
</feature>
<feature type="compositionally biased region" description="Gly residues" evidence="12">
    <location>
        <begin position="765"/>
        <end position="775"/>
    </location>
</feature>
<protein>
    <submittedName>
        <fullName evidence="16">BCS1 N terminal-domain-containing protein</fullName>
    </submittedName>
</protein>
<evidence type="ECO:0000256" key="4">
    <source>
        <dbReference type="ARBA" id="ARBA00022741"/>
    </source>
</evidence>
<feature type="signal peptide" evidence="13">
    <location>
        <begin position="1"/>
        <end position="17"/>
    </location>
</feature>
<gene>
    <name evidence="16" type="ORF">B0H65DRAFT_421259</name>
</gene>
<dbReference type="GO" id="GO:0005743">
    <property type="term" value="C:mitochondrial inner membrane"/>
    <property type="evidence" value="ECO:0007669"/>
    <property type="project" value="UniProtKB-SubCell"/>
</dbReference>
<evidence type="ECO:0000256" key="9">
    <source>
        <dbReference type="ARBA" id="ARBA00023128"/>
    </source>
</evidence>
<keyword evidence="17" id="KW-1185">Reference proteome</keyword>
<comment type="catalytic activity">
    <reaction evidence="11">
        <text>ATP + H2O = ADP + phosphate + H(+)</text>
        <dbReference type="Rhea" id="RHEA:13065"/>
        <dbReference type="ChEBI" id="CHEBI:15377"/>
        <dbReference type="ChEBI" id="CHEBI:15378"/>
        <dbReference type="ChEBI" id="CHEBI:30616"/>
        <dbReference type="ChEBI" id="CHEBI:43474"/>
        <dbReference type="ChEBI" id="CHEBI:456216"/>
    </reaction>
    <physiologicalReaction direction="left-to-right" evidence="11">
        <dbReference type="Rhea" id="RHEA:13066"/>
    </physiologicalReaction>
</comment>
<sequence length="946" mass="104005">MNCFMLIIWVLSTLVDASTDSGETINITTTTINDTTQAPTVSLPDNLLASFSPMLDMYVPPAVRDFLLSCHRAITSWLGFDPTILLSLGPIVWAAKRLWSEVKVLVIEDIICNWFTARVEVGDDDPIFIHIMRWVAVQPNSAKTRFLQADTIAGSADDHDEDDEAGAVAAAGAAAVIKTATTTTGTTTTVVTSTSTSTTSTSTTAATTTDPSSNTSITTKNKKKKQQAPTILPNGEACLNFSTHKHQKPPRFLPAVNVPYTFTFAGTYFWLNRTRSNIAHQSEWRGLSMRREENLVITAVGFSASPIKNFIQFTKEWNHNRQAATTVVRRPARPEMRSWGGRHVWAEVADRPIRPMDTVVLDEKQKLMVLQDMNEYLHRETAQWYGERGIPLRRGYLFHGPPGTGKTSLSFALAGVFGLDIFVISLLDQNLTEDDLAMLFTNLPRRCVVLLEDIDTAGLVNRREEDESESSESSSSSGGEGSGTSDSEDDYLESAKKRALEVMFLGEKLSRKKRKGRGKEATAEQEALEKEMAEKVAGFKEMLKEGSDEEKADEKASDEKDSTPEKKEQKPAAPEGEEKPTSSADDAGENGEKTTKHESSSTTDKKKKKPMTAKEKKDKKKQKKKKRAKMFAATTLHNVEFVRRQYGRRRPSPYDRERGISLSGLLNAIDGVASHEGRVLIMTTNKPEKLDEALLRPGRVDIQIAFLNATQEQVRELFERMYEADVVDPATVTFTKVGNKLTASTTSAATTSPSVVHSPLTGITSPGGTGTGTGTGTAAAEKDEEKQQQPAIDPKIVDLKLLDDNNLHKSSVSSCSSDATVIGEEDNAASSASPPPNTHTTTTDTNTTTAAAAEDKQKQQQPEKDKKEGPVPLHVTPLTREELQKIAKEFSLKIPPTQILSPAEIQGFLLRRKKDPRRALAEVDKWVEELVKAKESKSKILDAKAI</sequence>
<feature type="region of interest" description="Disordered" evidence="12">
    <location>
        <begin position="745"/>
        <end position="793"/>
    </location>
</feature>
<dbReference type="GO" id="GO:0005524">
    <property type="term" value="F:ATP binding"/>
    <property type="evidence" value="ECO:0007669"/>
    <property type="project" value="UniProtKB-KW"/>
</dbReference>
<feature type="region of interest" description="Disordered" evidence="12">
    <location>
        <begin position="187"/>
        <end position="228"/>
    </location>
</feature>
<keyword evidence="8" id="KW-1133">Transmembrane helix</keyword>